<accession>A0A914XWU7</accession>
<feature type="compositionally biased region" description="Basic and acidic residues" evidence="1">
    <location>
        <begin position="18"/>
        <end position="37"/>
    </location>
</feature>
<dbReference type="AlphaFoldDB" id="A0A914XWU7"/>
<feature type="compositionally biased region" description="Basic and acidic residues" evidence="1">
    <location>
        <begin position="83"/>
        <end position="103"/>
    </location>
</feature>
<dbReference type="WBParaSite" id="PSU_v2.g11443.t1">
    <property type="protein sequence ID" value="PSU_v2.g11443.t1"/>
    <property type="gene ID" value="PSU_v2.g11443"/>
</dbReference>
<name>A0A914XWU7_9BILA</name>
<proteinExistence type="predicted"/>
<evidence type="ECO:0000313" key="2">
    <source>
        <dbReference type="Proteomes" id="UP000887577"/>
    </source>
</evidence>
<protein>
    <submittedName>
        <fullName evidence="3">Uncharacterized protein</fullName>
    </submittedName>
</protein>
<feature type="region of interest" description="Disordered" evidence="1">
    <location>
        <begin position="1"/>
        <end position="111"/>
    </location>
</feature>
<dbReference type="Proteomes" id="UP000887577">
    <property type="component" value="Unplaced"/>
</dbReference>
<evidence type="ECO:0000313" key="3">
    <source>
        <dbReference type="WBParaSite" id="PSU_v2.g11443.t1"/>
    </source>
</evidence>
<sequence length="143" mass="16526">MPKSVEYSAPEYSDDEEPVVKPKEKKAVKESKNDEKIILPSQMGYKPKERFSLNPPPNPSDRISDNKPLQFRGRPPPRRVKRNERNGENSRESRRYEKFRGAENGRTMISTNLRPVREGTEFVNDQIHILYQSSPSVKNLVAS</sequence>
<keyword evidence="2" id="KW-1185">Reference proteome</keyword>
<evidence type="ECO:0000256" key="1">
    <source>
        <dbReference type="SAM" id="MobiDB-lite"/>
    </source>
</evidence>
<reference evidence="3" key="1">
    <citation type="submission" date="2022-11" db="UniProtKB">
        <authorList>
            <consortium name="WormBaseParasite"/>
        </authorList>
    </citation>
    <scope>IDENTIFICATION</scope>
</reference>
<organism evidence="2 3">
    <name type="scientific">Panagrolaimus superbus</name>
    <dbReference type="NCBI Taxonomy" id="310955"/>
    <lineage>
        <taxon>Eukaryota</taxon>
        <taxon>Metazoa</taxon>
        <taxon>Ecdysozoa</taxon>
        <taxon>Nematoda</taxon>
        <taxon>Chromadorea</taxon>
        <taxon>Rhabditida</taxon>
        <taxon>Tylenchina</taxon>
        <taxon>Panagrolaimomorpha</taxon>
        <taxon>Panagrolaimoidea</taxon>
        <taxon>Panagrolaimidae</taxon>
        <taxon>Panagrolaimus</taxon>
    </lineage>
</organism>